<evidence type="ECO:0000313" key="9">
    <source>
        <dbReference type="EMBL" id="PYG90266.1"/>
    </source>
</evidence>
<protein>
    <submittedName>
        <fullName evidence="9">Peptide/nickel transport system permease protein</fullName>
    </submittedName>
</protein>
<keyword evidence="6 7" id="KW-0472">Membrane</keyword>
<dbReference type="GO" id="GO:0005886">
    <property type="term" value="C:plasma membrane"/>
    <property type="evidence" value="ECO:0007669"/>
    <property type="project" value="UniProtKB-SubCell"/>
</dbReference>
<reference evidence="9 10" key="1">
    <citation type="submission" date="2018-06" db="EMBL/GenBank/DDBJ databases">
        <title>Genomic Encyclopedia of Type Strains, Phase I: the one thousand microbial genomes (KMG-I) project.</title>
        <authorList>
            <person name="Kyrpides N."/>
        </authorList>
    </citation>
    <scope>NUCLEOTIDE SEQUENCE [LARGE SCALE GENOMIC DNA]</scope>
    <source>
        <strain evidence="9 10">DSM 19573</strain>
    </source>
</reference>
<evidence type="ECO:0000256" key="7">
    <source>
        <dbReference type="RuleBase" id="RU363032"/>
    </source>
</evidence>
<dbReference type="Pfam" id="PF00528">
    <property type="entry name" value="BPD_transp_1"/>
    <property type="match status" value="1"/>
</dbReference>
<feature type="domain" description="ABC transmembrane type-1" evidence="8">
    <location>
        <begin position="96"/>
        <end position="293"/>
    </location>
</feature>
<evidence type="ECO:0000259" key="8">
    <source>
        <dbReference type="PROSITE" id="PS50928"/>
    </source>
</evidence>
<dbReference type="GO" id="GO:0055085">
    <property type="term" value="P:transmembrane transport"/>
    <property type="evidence" value="ECO:0007669"/>
    <property type="project" value="InterPro"/>
</dbReference>
<gene>
    <name evidence="9" type="ORF">LY28_00147</name>
</gene>
<evidence type="ECO:0000256" key="3">
    <source>
        <dbReference type="ARBA" id="ARBA00022475"/>
    </source>
</evidence>
<dbReference type="PANTHER" id="PTHR43163">
    <property type="entry name" value="DIPEPTIDE TRANSPORT SYSTEM PERMEASE PROTEIN DPPB-RELATED"/>
    <property type="match status" value="1"/>
</dbReference>
<dbReference type="InterPro" id="IPR000515">
    <property type="entry name" value="MetI-like"/>
</dbReference>
<evidence type="ECO:0000256" key="6">
    <source>
        <dbReference type="ARBA" id="ARBA00023136"/>
    </source>
</evidence>
<dbReference type="OrthoDB" id="9773221at2"/>
<keyword evidence="3" id="KW-1003">Cell membrane</keyword>
<feature type="transmembrane region" description="Helical" evidence="7">
    <location>
        <begin position="239"/>
        <end position="259"/>
    </location>
</feature>
<comment type="caution">
    <text evidence="9">The sequence shown here is derived from an EMBL/GenBank/DDBJ whole genome shotgun (WGS) entry which is preliminary data.</text>
</comment>
<keyword evidence="2 7" id="KW-0813">Transport</keyword>
<proteinExistence type="inferred from homology"/>
<dbReference type="PROSITE" id="PS50928">
    <property type="entry name" value="ABC_TM1"/>
    <property type="match status" value="1"/>
</dbReference>
<evidence type="ECO:0000256" key="2">
    <source>
        <dbReference type="ARBA" id="ARBA00022448"/>
    </source>
</evidence>
<feature type="transmembrane region" description="Helical" evidence="7">
    <location>
        <begin position="102"/>
        <end position="123"/>
    </location>
</feature>
<evidence type="ECO:0000256" key="5">
    <source>
        <dbReference type="ARBA" id="ARBA00022989"/>
    </source>
</evidence>
<dbReference type="AlphaFoldDB" id="A0A318XPJ0"/>
<comment type="subcellular location">
    <subcellularLocation>
        <location evidence="1 7">Cell membrane</location>
        <topology evidence="1 7">Multi-pass membrane protein</topology>
    </subcellularLocation>
</comment>
<feature type="transmembrane region" description="Helical" evidence="7">
    <location>
        <begin position="9"/>
        <end position="29"/>
    </location>
</feature>
<dbReference type="EMBL" id="QKMR01000001">
    <property type="protein sequence ID" value="PYG90266.1"/>
    <property type="molecule type" value="Genomic_DNA"/>
</dbReference>
<dbReference type="Proteomes" id="UP000248132">
    <property type="component" value="Unassembled WGS sequence"/>
</dbReference>
<accession>A0A318XPJ0</accession>
<dbReference type="InterPro" id="IPR035906">
    <property type="entry name" value="MetI-like_sf"/>
</dbReference>
<feature type="transmembrane region" description="Helical" evidence="7">
    <location>
        <begin position="135"/>
        <end position="160"/>
    </location>
</feature>
<evidence type="ECO:0000256" key="1">
    <source>
        <dbReference type="ARBA" id="ARBA00004651"/>
    </source>
</evidence>
<dbReference type="InterPro" id="IPR045621">
    <property type="entry name" value="BPD_transp_1_N"/>
</dbReference>
<dbReference type="RefSeq" id="WP_110460244.1">
    <property type="nucleotide sequence ID" value="NZ_QKMR01000001.1"/>
</dbReference>
<comment type="similarity">
    <text evidence="7">Belongs to the binding-protein-dependent transport system permease family.</text>
</comment>
<feature type="transmembrane region" description="Helical" evidence="7">
    <location>
        <begin position="279"/>
        <end position="300"/>
    </location>
</feature>
<dbReference type="CDD" id="cd06261">
    <property type="entry name" value="TM_PBP2"/>
    <property type="match status" value="1"/>
</dbReference>
<name>A0A318XPJ0_9FIRM</name>
<keyword evidence="4 7" id="KW-0812">Transmembrane</keyword>
<dbReference type="PANTHER" id="PTHR43163:SF6">
    <property type="entry name" value="DIPEPTIDE TRANSPORT SYSTEM PERMEASE PROTEIN DPPB-RELATED"/>
    <property type="match status" value="1"/>
</dbReference>
<sequence>MLRYTIKRIIMMIPVLLGVTIILFFIQALTPGNPADVALGQDAAEADKAAWISEHGLDDPIVVQYGKYMYKIITKGDFGTSYTNGKPITGELISHWPTTIKLALMSLLMACIIGILLGILAAMKRNTWIDSIARVFSILGVSMPNFWFAMLLIMLFSLKLKWLPVSGSYGPMYWILPIATLGILNAAGIMRFTRAAMLDNSQQDFVRTARAKGQSERMVIWHHILGNAMIPITTCIGQYLIGALAGAIIIEQIFSLPGLGSLMMTAINQRDYPLLRGSVLLVAVSTSVIFLLIDLSYAAIDPRVKARFKSITKSGKLSKKQVQKN</sequence>
<dbReference type="SUPFAM" id="SSF161098">
    <property type="entry name" value="MetI-like"/>
    <property type="match status" value="1"/>
</dbReference>
<evidence type="ECO:0000256" key="4">
    <source>
        <dbReference type="ARBA" id="ARBA00022692"/>
    </source>
</evidence>
<feature type="transmembrane region" description="Helical" evidence="7">
    <location>
        <begin position="172"/>
        <end position="192"/>
    </location>
</feature>
<evidence type="ECO:0000313" key="10">
    <source>
        <dbReference type="Proteomes" id="UP000248132"/>
    </source>
</evidence>
<keyword evidence="5 7" id="KW-1133">Transmembrane helix</keyword>
<dbReference type="Gene3D" id="1.10.3720.10">
    <property type="entry name" value="MetI-like"/>
    <property type="match status" value="1"/>
</dbReference>
<organism evidence="9 10">
    <name type="scientific">Ruminiclostridium sufflavum DSM 19573</name>
    <dbReference type="NCBI Taxonomy" id="1121337"/>
    <lineage>
        <taxon>Bacteria</taxon>
        <taxon>Bacillati</taxon>
        <taxon>Bacillota</taxon>
        <taxon>Clostridia</taxon>
        <taxon>Eubacteriales</taxon>
        <taxon>Oscillospiraceae</taxon>
        <taxon>Ruminiclostridium</taxon>
    </lineage>
</organism>
<dbReference type="Pfam" id="PF19300">
    <property type="entry name" value="BPD_transp_1_N"/>
    <property type="match status" value="1"/>
</dbReference>
<keyword evidence="10" id="KW-1185">Reference proteome</keyword>